<evidence type="ECO:0000256" key="7">
    <source>
        <dbReference type="ARBA" id="ARBA00023004"/>
    </source>
</evidence>
<evidence type="ECO:0000256" key="2">
    <source>
        <dbReference type="ARBA" id="ARBA00022448"/>
    </source>
</evidence>
<keyword evidence="2" id="KW-0813">Transport</keyword>
<dbReference type="GO" id="GO:0005506">
    <property type="term" value="F:iron ion binding"/>
    <property type="evidence" value="ECO:0007669"/>
    <property type="project" value="InterPro"/>
</dbReference>
<dbReference type="Gene3D" id="1.10.760.10">
    <property type="entry name" value="Cytochrome c-like domain"/>
    <property type="match status" value="2"/>
</dbReference>
<dbReference type="GO" id="GO:0042597">
    <property type="term" value="C:periplasmic space"/>
    <property type="evidence" value="ECO:0007669"/>
    <property type="project" value="UniProtKB-SubCell"/>
</dbReference>
<dbReference type="AlphaFoldDB" id="A0A6F8T1K7"/>
<organism evidence="12 13">
    <name type="scientific">Legionella antarctica</name>
    <dbReference type="NCBI Taxonomy" id="2708020"/>
    <lineage>
        <taxon>Bacteria</taxon>
        <taxon>Pseudomonadati</taxon>
        <taxon>Pseudomonadota</taxon>
        <taxon>Gammaproteobacteria</taxon>
        <taxon>Legionellales</taxon>
        <taxon>Legionellaceae</taxon>
        <taxon>Legionella</taxon>
    </lineage>
</organism>
<comment type="PTM">
    <text evidence="8">Binds 2 heme c groups covalently per subunit.</text>
</comment>
<proteinExistence type="predicted"/>
<dbReference type="PROSITE" id="PS51007">
    <property type="entry name" value="CYTC"/>
    <property type="match status" value="2"/>
</dbReference>
<evidence type="ECO:0000256" key="3">
    <source>
        <dbReference type="ARBA" id="ARBA00022617"/>
    </source>
</evidence>
<protein>
    <submittedName>
        <fullName evidence="12">Cytochrome c</fullName>
    </submittedName>
</protein>
<feature type="binding site" description="axial binding residue" evidence="9">
    <location>
        <position position="176"/>
    </location>
    <ligand>
        <name>heme c</name>
        <dbReference type="ChEBI" id="CHEBI:61717"/>
        <label>2</label>
    </ligand>
    <ligandPart>
        <name>Fe</name>
        <dbReference type="ChEBI" id="CHEBI:18248"/>
    </ligandPart>
</feature>
<evidence type="ECO:0000256" key="9">
    <source>
        <dbReference type="PIRSR" id="PIRSR000005-2"/>
    </source>
</evidence>
<dbReference type="InterPro" id="IPR050597">
    <property type="entry name" value="Cytochrome_c_Oxidase_Subunit"/>
</dbReference>
<feature type="domain" description="Cytochrome c" evidence="11">
    <location>
        <begin position="108"/>
        <end position="199"/>
    </location>
</feature>
<dbReference type="PIRSF" id="PIRSF000005">
    <property type="entry name" value="Cytochrome_c4"/>
    <property type="match status" value="1"/>
</dbReference>
<feature type="binding site" description="covalent" evidence="8">
    <location>
        <position position="132"/>
    </location>
    <ligand>
        <name>heme c</name>
        <dbReference type="ChEBI" id="CHEBI:61717"/>
        <label>2</label>
    </ligand>
</feature>
<feature type="domain" description="Cytochrome c" evidence="11">
    <location>
        <begin position="1"/>
        <end position="99"/>
    </location>
</feature>
<evidence type="ECO:0000256" key="1">
    <source>
        <dbReference type="ARBA" id="ARBA00004418"/>
    </source>
</evidence>
<dbReference type="RefSeq" id="WP_173235763.1">
    <property type="nucleotide sequence ID" value="NZ_AP022839.1"/>
</dbReference>
<feature type="binding site" description="covalent" evidence="8">
    <location>
        <position position="129"/>
    </location>
    <ligand>
        <name>heme c</name>
        <dbReference type="ChEBI" id="CHEBI:61717"/>
        <label>2</label>
    </ligand>
</feature>
<dbReference type="KEGG" id="lant:TUM19329_02370"/>
<dbReference type="SUPFAM" id="SSF46626">
    <property type="entry name" value="Cytochrome c"/>
    <property type="match status" value="2"/>
</dbReference>
<keyword evidence="3 8" id="KW-0349">Heme</keyword>
<dbReference type="PANTHER" id="PTHR33751:SF9">
    <property type="entry name" value="CYTOCHROME C4"/>
    <property type="match status" value="1"/>
</dbReference>
<feature type="binding site" description="axial binding residue" evidence="9">
    <location>
        <position position="133"/>
    </location>
    <ligand>
        <name>heme c</name>
        <dbReference type="ChEBI" id="CHEBI:61717"/>
        <label>2</label>
    </ligand>
    <ligandPart>
        <name>Fe</name>
        <dbReference type="ChEBI" id="CHEBI:18248"/>
    </ligandPart>
</feature>
<dbReference type="EMBL" id="AP022839">
    <property type="protein sequence ID" value="BCA93876.1"/>
    <property type="molecule type" value="Genomic_DNA"/>
</dbReference>
<evidence type="ECO:0000313" key="12">
    <source>
        <dbReference type="EMBL" id="BCA93876.1"/>
    </source>
</evidence>
<dbReference type="InterPro" id="IPR009056">
    <property type="entry name" value="Cyt_c-like_dom"/>
</dbReference>
<comment type="subcellular location">
    <subcellularLocation>
        <location evidence="1">Periplasm</location>
    </subcellularLocation>
</comment>
<evidence type="ECO:0000259" key="11">
    <source>
        <dbReference type="PROSITE" id="PS51007"/>
    </source>
</evidence>
<feature type="binding site" description="covalent" evidence="8">
    <location>
        <position position="35"/>
    </location>
    <ligand>
        <name>heme c</name>
        <dbReference type="ChEBI" id="CHEBI:61717"/>
        <label>1</label>
    </ligand>
</feature>
<keyword evidence="10" id="KW-0732">Signal</keyword>
<evidence type="ECO:0000256" key="8">
    <source>
        <dbReference type="PIRSR" id="PIRSR000005-1"/>
    </source>
</evidence>
<name>A0A6F8T1K7_9GAMM</name>
<keyword evidence="13" id="KW-1185">Reference proteome</keyword>
<evidence type="ECO:0000256" key="10">
    <source>
        <dbReference type="SAM" id="SignalP"/>
    </source>
</evidence>
<dbReference type="InterPro" id="IPR036909">
    <property type="entry name" value="Cyt_c-like_dom_sf"/>
</dbReference>
<dbReference type="Pfam" id="PF00034">
    <property type="entry name" value="Cytochrom_C"/>
    <property type="match status" value="2"/>
</dbReference>
<evidence type="ECO:0000313" key="13">
    <source>
        <dbReference type="Proteomes" id="UP000502894"/>
    </source>
</evidence>
<evidence type="ECO:0000256" key="5">
    <source>
        <dbReference type="ARBA" id="ARBA00022764"/>
    </source>
</evidence>
<evidence type="ECO:0000256" key="4">
    <source>
        <dbReference type="ARBA" id="ARBA00022723"/>
    </source>
</evidence>
<evidence type="ECO:0000256" key="6">
    <source>
        <dbReference type="ARBA" id="ARBA00022982"/>
    </source>
</evidence>
<keyword evidence="7 9" id="KW-0408">Iron</keyword>
<accession>A0A6F8T1K7</accession>
<feature type="binding site" description="covalent" evidence="8">
    <location>
        <position position="32"/>
    </location>
    <ligand>
        <name>heme c</name>
        <dbReference type="ChEBI" id="CHEBI:61717"/>
        <label>1</label>
    </ligand>
</feature>
<keyword evidence="6" id="KW-0249">Electron transport</keyword>
<dbReference type="Proteomes" id="UP000502894">
    <property type="component" value="Chromosome"/>
</dbReference>
<dbReference type="GO" id="GO:0009055">
    <property type="term" value="F:electron transfer activity"/>
    <property type="evidence" value="ECO:0007669"/>
    <property type="project" value="InterPro"/>
</dbReference>
<feature type="signal peptide" evidence="10">
    <location>
        <begin position="1"/>
        <end position="18"/>
    </location>
</feature>
<dbReference type="InterPro" id="IPR024167">
    <property type="entry name" value="Cytochrome_c4-like"/>
</dbReference>
<feature type="binding site" description="axial binding residue" evidence="9">
    <location>
        <position position="76"/>
    </location>
    <ligand>
        <name>heme c</name>
        <dbReference type="ChEBI" id="CHEBI:61717"/>
        <label>1</label>
    </ligand>
    <ligandPart>
        <name>Fe</name>
        <dbReference type="ChEBI" id="CHEBI:18248"/>
    </ligandPart>
</feature>
<dbReference type="PANTHER" id="PTHR33751">
    <property type="entry name" value="CBB3-TYPE CYTOCHROME C OXIDASE SUBUNIT FIXP"/>
    <property type="match status" value="1"/>
</dbReference>
<feature type="chain" id="PRO_5026265928" evidence="10">
    <location>
        <begin position="19"/>
        <end position="199"/>
    </location>
</feature>
<keyword evidence="4 9" id="KW-0479">Metal-binding</keyword>
<gene>
    <name evidence="12" type="ORF">TUM19329_02370</name>
</gene>
<sequence>MKKLALIFILCLPVITHAQDNSQTGTNKALGCTACHGQQGVGSNPEWPNLAGQHEKYFIKQLNDLKEGTQRNAPTMAAIIATLNSQDIDDLATYYAKIPIAQGSTPIKYIQRGEQLYKGGDFNKHITACIACHGPKGTGNAQAGFPVLSGQHAAYTIMQLQAFKEGRRTNDLNHIMQDICNRMNQDDMEAVAHYIEGLY</sequence>
<keyword evidence="5" id="KW-0574">Periplasm</keyword>
<feature type="binding site" description="axial binding residue" evidence="9">
    <location>
        <position position="36"/>
    </location>
    <ligand>
        <name>heme c</name>
        <dbReference type="ChEBI" id="CHEBI:61717"/>
        <label>1</label>
    </ligand>
    <ligandPart>
        <name>Fe</name>
        <dbReference type="ChEBI" id="CHEBI:18248"/>
    </ligandPart>
</feature>
<dbReference type="GO" id="GO:0020037">
    <property type="term" value="F:heme binding"/>
    <property type="evidence" value="ECO:0007669"/>
    <property type="project" value="InterPro"/>
</dbReference>
<reference evidence="12" key="1">
    <citation type="journal article" date="2020" name="Microbiol. Resour. Announc.">
        <title>Complete Genome Sequence of Novel Psychrotolerant Legionella Strain TUM19329, Isolated from Antarctic Lake Sediment.</title>
        <authorList>
            <person name="Shimada S."/>
            <person name="Nakai R."/>
            <person name="Aoki K."/>
            <person name="Shimoeda N."/>
            <person name="Ohno G."/>
            <person name="Miyazaki Y."/>
            <person name="Kudoh S."/>
            <person name="Imura S."/>
            <person name="Watanabe K."/>
            <person name="Ishii Y."/>
            <person name="Tateda K."/>
        </authorList>
    </citation>
    <scope>NUCLEOTIDE SEQUENCE [LARGE SCALE GENOMIC DNA]</scope>
    <source>
        <strain evidence="12">TUM19329</strain>
    </source>
</reference>